<keyword evidence="4" id="KW-1185">Reference proteome</keyword>
<keyword evidence="2" id="KW-0812">Transmembrane</keyword>
<feature type="transmembrane region" description="Helical" evidence="2">
    <location>
        <begin position="96"/>
        <end position="120"/>
    </location>
</feature>
<evidence type="ECO:0000256" key="2">
    <source>
        <dbReference type="SAM" id="Phobius"/>
    </source>
</evidence>
<accession>B4QE96</accession>
<feature type="region of interest" description="Disordered" evidence="1">
    <location>
        <begin position="1"/>
        <end position="22"/>
    </location>
</feature>
<dbReference type="OMA" id="VTMYIDR"/>
<dbReference type="STRING" id="7240.B4QE96"/>
<protein>
    <submittedName>
        <fullName evidence="3">GD10260</fullName>
    </submittedName>
</protein>
<name>B4QE96_DROSI</name>
<dbReference type="EMBL" id="CM000362">
    <property type="protein sequence ID" value="EDX06005.1"/>
    <property type="molecule type" value="Genomic_DNA"/>
</dbReference>
<dbReference type="Proteomes" id="UP000000304">
    <property type="component" value="Chromosome 2R"/>
</dbReference>
<reference evidence="3 4" key="1">
    <citation type="journal article" date="2007" name="Nature">
        <title>Evolution of genes and genomes on the Drosophila phylogeny.</title>
        <authorList>
            <consortium name="Drosophila 12 Genomes Consortium"/>
            <person name="Clark A.G."/>
            <person name="Eisen M.B."/>
            <person name="Smith D.R."/>
            <person name="Bergman C.M."/>
            <person name="Oliver B."/>
            <person name="Markow T.A."/>
            <person name="Kaufman T.C."/>
            <person name="Kellis M."/>
            <person name="Gelbart W."/>
            <person name="Iyer V.N."/>
            <person name="Pollard D.A."/>
            <person name="Sackton T.B."/>
            <person name="Larracuente A.M."/>
            <person name="Singh N.D."/>
            <person name="Abad J.P."/>
            <person name="Abt D.N."/>
            <person name="Adryan B."/>
            <person name="Aguade M."/>
            <person name="Akashi H."/>
            <person name="Anderson W.W."/>
            <person name="Aquadro C.F."/>
            <person name="Ardell D.H."/>
            <person name="Arguello R."/>
            <person name="Artieri C.G."/>
            <person name="Barbash D.A."/>
            <person name="Barker D."/>
            <person name="Barsanti P."/>
            <person name="Batterham P."/>
            <person name="Batzoglou S."/>
            <person name="Begun D."/>
            <person name="Bhutkar A."/>
            <person name="Blanco E."/>
            <person name="Bosak S.A."/>
            <person name="Bradley R.K."/>
            <person name="Brand A.D."/>
            <person name="Brent M.R."/>
            <person name="Brooks A.N."/>
            <person name="Brown R.H."/>
            <person name="Butlin R.K."/>
            <person name="Caggese C."/>
            <person name="Calvi B.R."/>
            <person name="Bernardo de Carvalho A."/>
            <person name="Caspi A."/>
            <person name="Castrezana S."/>
            <person name="Celniker S.E."/>
            <person name="Chang J.L."/>
            <person name="Chapple C."/>
            <person name="Chatterji S."/>
            <person name="Chinwalla A."/>
            <person name="Civetta A."/>
            <person name="Clifton S.W."/>
            <person name="Comeron J.M."/>
            <person name="Costello J.C."/>
            <person name="Coyne J.A."/>
            <person name="Daub J."/>
            <person name="David R.G."/>
            <person name="Delcher A.L."/>
            <person name="Delehaunty K."/>
            <person name="Do C.B."/>
            <person name="Ebling H."/>
            <person name="Edwards K."/>
            <person name="Eickbush T."/>
            <person name="Evans J.D."/>
            <person name="Filipski A."/>
            <person name="Findeiss S."/>
            <person name="Freyhult E."/>
            <person name="Fulton L."/>
            <person name="Fulton R."/>
            <person name="Garcia A.C."/>
            <person name="Gardiner A."/>
            <person name="Garfield D.A."/>
            <person name="Garvin B.E."/>
            <person name="Gibson G."/>
            <person name="Gilbert D."/>
            <person name="Gnerre S."/>
            <person name="Godfrey J."/>
            <person name="Good R."/>
            <person name="Gotea V."/>
            <person name="Gravely B."/>
            <person name="Greenberg A.J."/>
            <person name="Griffiths-Jones S."/>
            <person name="Gross S."/>
            <person name="Guigo R."/>
            <person name="Gustafson E.A."/>
            <person name="Haerty W."/>
            <person name="Hahn M.W."/>
            <person name="Halligan D.L."/>
            <person name="Halpern A.L."/>
            <person name="Halter G.M."/>
            <person name="Han M.V."/>
            <person name="Heger A."/>
            <person name="Hillier L."/>
            <person name="Hinrichs A.S."/>
            <person name="Holmes I."/>
            <person name="Hoskins R.A."/>
            <person name="Hubisz M.J."/>
            <person name="Hultmark D."/>
            <person name="Huntley M.A."/>
            <person name="Jaffe D.B."/>
            <person name="Jagadeeshan S."/>
            <person name="Jeck W.R."/>
            <person name="Johnson J."/>
            <person name="Jones C.D."/>
            <person name="Jordan W.C."/>
            <person name="Karpen G.H."/>
            <person name="Kataoka E."/>
            <person name="Keightley P.D."/>
            <person name="Kheradpour P."/>
            <person name="Kirkness E.F."/>
            <person name="Koerich L.B."/>
            <person name="Kristiansen K."/>
            <person name="Kudrna D."/>
            <person name="Kulathinal R.J."/>
            <person name="Kumar S."/>
            <person name="Kwok R."/>
            <person name="Lander E."/>
            <person name="Langley C.H."/>
            <person name="Lapoint R."/>
            <person name="Lazzaro B.P."/>
            <person name="Lee S.J."/>
            <person name="Levesque L."/>
            <person name="Li R."/>
            <person name="Lin C.F."/>
            <person name="Lin M.F."/>
            <person name="Lindblad-Toh K."/>
            <person name="Llopart A."/>
            <person name="Long M."/>
            <person name="Low L."/>
            <person name="Lozovsky E."/>
            <person name="Lu J."/>
            <person name="Luo M."/>
            <person name="Machado C.A."/>
            <person name="Makalowski W."/>
            <person name="Marzo M."/>
            <person name="Matsuda M."/>
            <person name="Matzkin L."/>
            <person name="McAllister B."/>
            <person name="McBride C.S."/>
            <person name="McKernan B."/>
            <person name="McKernan K."/>
            <person name="Mendez-Lago M."/>
            <person name="Minx P."/>
            <person name="Mollenhauer M.U."/>
            <person name="Montooth K."/>
            <person name="Mount S.M."/>
            <person name="Mu X."/>
            <person name="Myers E."/>
            <person name="Negre B."/>
            <person name="Newfeld S."/>
            <person name="Nielsen R."/>
            <person name="Noor M.A."/>
            <person name="O'Grady P."/>
            <person name="Pachter L."/>
            <person name="Papaceit M."/>
            <person name="Parisi M.J."/>
            <person name="Parisi M."/>
            <person name="Parts L."/>
            <person name="Pedersen J.S."/>
            <person name="Pesole G."/>
            <person name="Phillippy A.M."/>
            <person name="Ponting C.P."/>
            <person name="Pop M."/>
            <person name="Porcelli D."/>
            <person name="Powell J.R."/>
            <person name="Prohaska S."/>
            <person name="Pruitt K."/>
            <person name="Puig M."/>
            <person name="Quesneville H."/>
            <person name="Ram K.R."/>
            <person name="Rand D."/>
            <person name="Rasmussen M.D."/>
            <person name="Reed L.K."/>
            <person name="Reenan R."/>
            <person name="Reily A."/>
            <person name="Remington K.A."/>
            <person name="Rieger T.T."/>
            <person name="Ritchie M.G."/>
            <person name="Robin C."/>
            <person name="Rogers Y.H."/>
            <person name="Rohde C."/>
            <person name="Rozas J."/>
            <person name="Rubenfield M.J."/>
            <person name="Ruiz A."/>
            <person name="Russo S."/>
            <person name="Salzberg S.L."/>
            <person name="Sanchez-Gracia A."/>
            <person name="Saranga D.J."/>
            <person name="Sato H."/>
            <person name="Schaeffer S.W."/>
            <person name="Schatz M.C."/>
            <person name="Schlenke T."/>
            <person name="Schwartz R."/>
            <person name="Segarra C."/>
            <person name="Singh R.S."/>
            <person name="Sirot L."/>
            <person name="Sirota M."/>
            <person name="Sisneros N.B."/>
            <person name="Smith C.D."/>
            <person name="Smith T.F."/>
            <person name="Spieth J."/>
            <person name="Stage D.E."/>
            <person name="Stark A."/>
            <person name="Stephan W."/>
            <person name="Strausberg R.L."/>
            <person name="Strempel S."/>
            <person name="Sturgill D."/>
            <person name="Sutton G."/>
            <person name="Sutton G.G."/>
            <person name="Tao W."/>
            <person name="Teichmann S."/>
            <person name="Tobari Y.N."/>
            <person name="Tomimura Y."/>
            <person name="Tsolas J.M."/>
            <person name="Valente V.L."/>
            <person name="Venter E."/>
            <person name="Venter J.C."/>
            <person name="Vicario S."/>
            <person name="Vieira F.G."/>
            <person name="Vilella A.J."/>
            <person name="Villasante A."/>
            <person name="Walenz B."/>
            <person name="Wang J."/>
            <person name="Wasserman M."/>
            <person name="Watts T."/>
            <person name="Wilson D."/>
            <person name="Wilson R.K."/>
            <person name="Wing R.A."/>
            <person name="Wolfner M.F."/>
            <person name="Wong A."/>
            <person name="Wong G.K."/>
            <person name="Wu C.I."/>
            <person name="Wu G."/>
            <person name="Yamamoto D."/>
            <person name="Yang H.P."/>
            <person name="Yang S.P."/>
            <person name="Yorke J.A."/>
            <person name="Yoshida K."/>
            <person name="Zdobnov E."/>
            <person name="Zhang P."/>
            <person name="Zhang Y."/>
            <person name="Zimin A.V."/>
            <person name="Baldwin J."/>
            <person name="Abdouelleil A."/>
            <person name="Abdulkadir J."/>
            <person name="Abebe A."/>
            <person name="Abera B."/>
            <person name="Abreu J."/>
            <person name="Acer S.C."/>
            <person name="Aftuck L."/>
            <person name="Alexander A."/>
            <person name="An P."/>
            <person name="Anderson E."/>
            <person name="Anderson S."/>
            <person name="Arachi H."/>
            <person name="Azer M."/>
            <person name="Bachantsang P."/>
            <person name="Barry A."/>
            <person name="Bayul T."/>
            <person name="Berlin A."/>
            <person name="Bessette D."/>
            <person name="Bloom T."/>
            <person name="Blye J."/>
            <person name="Boguslavskiy L."/>
            <person name="Bonnet C."/>
            <person name="Boukhgalter B."/>
            <person name="Bourzgui I."/>
            <person name="Brown A."/>
            <person name="Cahill P."/>
            <person name="Channer S."/>
            <person name="Cheshatsang Y."/>
            <person name="Chuda L."/>
            <person name="Citroen M."/>
            <person name="Collymore A."/>
            <person name="Cooke P."/>
            <person name="Costello M."/>
            <person name="D'Aco K."/>
            <person name="Daza R."/>
            <person name="De Haan G."/>
            <person name="DeGray S."/>
            <person name="DeMaso C."/>
            <person name="Dhargay N."/>
            <person name="Dooley K."/>
            <person name="Dooley E."/>
            <person name="Doricent M."/>
            <person name="Dorje P."/>
            <person name="Dorjee K."/>
            <person name="Dupes A."/>
            <person name="Elong R."/>
            <person name="Falk J."/>
            <person name="Farina A."/>
            <person name="Faro S."/>
            <person name="Ferguson D."/>
            <person name="Fisher S."/>
            <person name="Foley C.D."/>
            <person name="Franke A."/>
            <person name="Friedrich D."/>
            <person name="Gadbois L."/>
            <person name="Gearin G."/>
            <person name="Gearin C.R."/>
            <person name="Giannoukos G."/>
            <person name="Goode T."/>
            <person name="Graham J."/>
            <person name="Grandbois E."/>
            <person name="Grewal S."/>
            <person name="Gyaltsen K."/>
            <person name="Hafez N."/>
            <person name="Hagos B."/>
            <person name="Hall J."/>
            <person name="Henson C."/>
            <person name="Hollinger A."/>
            <person name="Honan T."/>
            <person name="Huard M.D."/>
            <person name="Hughes L."/>
            <person name="Hurhula B."/>
            <person name="Husby M.E."/>
            <person name="Kamat A."/>
            <person name="Kanga B."/>
            <person name="Kashin S."/>
            <person name="Khazanovich D."/>
            <person name="Kisner P."/>
            <person name="Lance K."/>
            <person name="Lara M."/>
            <person name="Lee W."/>
            <person name="Lennon N."/>
            <person name="Letendre F."/>
            <person name="LeVine R."/>
            <person name="Lipovsky A."/>
            <person name="Liu X."/>
            <person name="Liu J."/>
            <person name="Liu S."/>
            <person name="Lokyitsang T."/>
            <person name="Lokyitsang Y."/>
            <person name="Lubonja R."/>
            <person name="Lui A."/>
            <person name="MacDonald P."/>
            <person name="Magnisalis V."/>
            <person name="Maru K."/>
            <person name="Matthews C."/>
            <person name="McCusker W."/>
            <person name="McDonough S."/>
            <person name="Mehta T."/>
            <person name="Meldrim J."/>
            <person name="Meneus L."/>
            <person name="Mihai O."/>
            <person name="Mihalev A."/>
            <person name="Mihova T."/>
            <person name="Mittelman R."/>
            <person name="Mlenga V."/>
            <person name="Montmayeur A."/>
            <person name="Mulrain L."/>
            <person name="Navidi A."/>
            <person name="Naylor J."/>
            <person name="Negash T."/>
            <person name="Nguyen T."/>
            <person name="Nguyen N."/>
            <person name="Nicol R."/>
            <person name="Norbu C."/>
            <person name="Norbu N."/>
            <person name="Novod N."/>
            <person name="O'Neill B."/>
            <person name="Osman S."/>
            <person name="Markiewicz E."/>
            <person name="Oyono O.L."/>
            <person name="Patti C."/>
            <person name="Phunkhang P."/>
            <person name="Pierre F."/>
            <person name="Priest M."/>
            <person name="Raghuraman S."/>
            <person name="Rege F."/>
            <person name="Reyes R."/>
            <person name="Rise C."/>
            <person name="Rogov P."/>
            <person name="Ross K."/>
            <person name="Ryan E."/>
            <person name="Settipalli S."/>
            <person name="Shea T."/>
            <person name="Sherpa N."/>
            <person name="Shi L."/>
            <person name="Shih D."/>
            <person name="Sparrow T."/>
            <person name="Spaulding J."/>
            <person name="Stalker J."/>
            <person name="Stange-Thomann N."/>
            <person name="Stavropoulos S."/>
            <person name="Stone C."/>
            <person name="Strader C."/>
            <person name="Tesfaye S."/>
            <person name="Thomson T."/>
            <person name="Thoulutsang Y."/>
            <person name="Thoulutsang D."/>
            <person name="Topham K."/>
            <person name="Topping I."/>
            <person name="Tsamla T."/>
            <person name="Vassiliev H."/>
            <person name="Vo A."/>
            <person name="Wangchuk T."/>
            <person name="Wangdi T."/>
            <person name="Weiand M."/>
            <person name="Wilkinson J."/>
            <person name="Wilson A."/>
            <person name="Yadav S."/>
            <person name="Young G."/>
            <person name="Yu Q."/>
            <person name="Zembek L."/>
            <person name="Zhong D."/>
            <person name="Zimmer A."/>
            <person name="Zwirko Z."/>
            <person name="Jaffe D.B."/>
            <person name="Alvarez P."/>
            <person name="Brockman W."/>
            <person name="Butler J."/>
            <person name="Chin C."/>
            <person name="Gnerre S."/>
            <person name="Grabherr M."/>
            <person name="Kleber M."/>
            <person name="Mauceli E."/>
            <person name="MacCallum I."/>
        </authorList>
    </citation>
    <scope>NUCLEOTIDE SEQUENCE [LARGE SCALE GENOMIC DNA]</scope>
    <source>
        <strain evidence="4">white501</strain>
    </source>
</reference>
<dbReference type="PhylomeDB" id="B4QE96"/>
<organism evidence="3 4">
    <name type="scientific">Drosophila simulans</name>
    <name type="common">Fruit fly</name>
    <dbReference type="NCBI Taxonomy" id="7240"/>
    <lineage>
        <taxon>Eukaryota</taxon>
        <taxon>Metazoa</taxon>
        <taxon>Ecdysozoa</taxon>
        <taxon>Arthropoda</taxon>
        <taxon>Hexapoda</taxon>
        <taxon>Insecta</taxon>
        <taxon>Pterygota</taxon>
        <taxon>Neoptera</taxon>
        <taxon>Endopterygota</taxon>
        <taxon>Diptera</taxon>
        <taxon>Brachycera</taxon>
        <taxon>Muscomorpha</taxon>
        <taxon>Ephydroidea</taxon>
        <taxon>Drosophilidae</taxon>
        <taxon>Drosophila</taxon>
        <taxon>Sophophora</taxon>
    </lineage>
</organism>
<keyword evidence="2" id="KW-0472">Membrane</keyword>
<evidence type="ECO:0000313" key="4">
    <source>
        <dbReference type="Proteomes" id="UP000000304"/>
    </source>
</evidence>
<gene>
    <name evidence="3" type="primary">Dsim\GD10260</name>
    <name evidence="3" type="ORF">Dsim_GD10260</name>
</gene>
<proteinExistence type="predicted"/>
<evidence type="ECO:0000256" key="1">
    <source>
        <dbReference type="SAM" id="MobiDB-lite"/>
    </source>
</evidence>
<keyword evidence="2" id="KW-1133">Transmembrane helix</keyword>
<dbReference type="AlphaFoldDB" id="B4QE96"/>
<sequence length="192" mass="22764">MMTMSGGDADSVGRGRGKGKGRGVGWTWDWNWKWNSDWVASVKNMHKTWNKAFHKRKLWRSVSKPGKLVYYMQPLVEHLFDTWMQPLPFPTLLKFIYSWVLIFFIMIPMLYPLLVLLSYYGIFQYAAEEHFGLETPEKWDLLGAAARLWHFEVTNRKYLLFVSMYIDRYRVVITAISSTVDYMRMALCFVFS</sequence>
<dbReference type="HOGENOM" id="CLU_122091_0_0_1"/>
<evidence type="ECO:0000313" key="3">
    <source>
        <dbReference type="EMBL" id="EDX06005.1"/>
    </source>
</evidence>
<dbReference type="OrthoDB" id="7243985at2759"/>